<evidence type="ECO:0000256" key="3">
    <source>
        <dbReference type="ARBA" id="ARBA00023315"/>
    </source>
</evidence>
<dbReference type="AlphaFoldDB" id="A0A3B0JN81"/>
<sequence>MSNNDQFTFQRAKVENIKDVLAMIQELADFEKMSNGPQLTEEDLIRDAGLSGEQECCEVYVLVDNATKLAIGYSICYKAYSTWQGRYFFVEDIYVRPEHRKRGAGRRIFLEVSARAVELKCPRLEFNVLEWNPARKFYESLGAVDLTAKEGWHYYRVEEQQLSQLANDLASSKS</sequence>
<name>A0A3B0JN81_DROGU</name>
<accession>A0A3B0JN81</accession>
<evidence type="ECO:0000313" key="6">
    <source>
        <dbReference type="Proteomes" id="UP000268350"/>
    </source>
</evidence>
<dbReference type="CDD" id="cd04301">
    <property type="entry name" value="NAT_SF"/>
    <property type="match status" value="1"/>
</dbReference>
<evidence type="ECO:0000313" key="5">
    <source>
        <dbReference type="EMBL" id="SPP83687.1"/>
    </source>
</evidence>
<dbReference type="Pfam" id="PF00583">
    <property type="entry name" value="Acetyltransf_1"/>
    <property type="match status" value="1"/>
</dbReference>
<protein>
    <submittedName>
        <fullName evidence="5">Blast:Diamine acetyltransferase 2</fullName>
    </submittedName>
</protein>
<dbReference type="OrthoDB" id="7305308at2759"/>
<dbReference type="GO" id="GO:0008080">
    <property type="term" value="F:N-acetyltransferase activity"/>
    <property type="evidence" value="ECO:0007669"/>
    <property type="project" value="TreeGrafter"/>
</dbReference>
<dbReference type="PROSITE" id="PS51186">
    <property type="entry name" value="GNAT"/>
    <property type="match status" value="1"/>
</dbReference>
<dbReference type="InterPro" id="IPR000182">
    <property type="entry name" value="GNAT_dom"/>
</dbReference>
<dbReference type="STRING" id="7266.A0A3B0JN81"/>
<dbReference type="PANTHER" id="PTHR10545">
    <property type="entry name" value="DIAMINE N-ACETYLTRANSFERASE"/>
    <property type="match status" value="1"/>
</dbReference>
<dbReference type="InterPro" id="IPR051016">
    <property type="entry name" value="Diverse_Substrate_AcTransf"/>
</dbReference>
<comment type="similarity">
    <text evidence="1">Belongs to the acetyltransferase family.</text>
</comment>
<dbReference type="FunFam" id="3.40.630.30:FF:000232">
    <property type="entry name" value="GG16894"/>
    <property type="match status" value="1"/>
</dbReference>
<evidence type="ECO:0000259" key="4">
    <source>
        <dbReference type="PROSITE" id="PS51186"/>
    </source>
</evidence>
<gene>
    <name evidence="5" type="ORF">DGUA_6G016149</name>
</gene>
<evidence type="ECO:0000256" key="2">
    <source>
        <dbReference type="ARBA" id="ARBA00022679"/>
    </source>
</evidence>
<dbReference type="EMBL" id="OUUW01000008">
    <property type="protein sequence ID" value="SPP83687.1"/>
    <property type="molecule type" value="Genomic_DNA"/>
</dbReference>
<organism evidence="5 6">
    <name type="scientific">Drosophila guanche</name>
    <name type="common">Fruit fly</name>
    <dbReference type="NCBI Taxonomy" id="7266"/>
    <lineage>
        <taxon>Eukaryota</taxon>
        <taxon>Metazoa</taxon>
        <taxon>Ecdysozoa</taxon>
        <taxon>Arthropoda</taxon>
        <taxon>Hexapoda</taxon>
        <taxon>Insecta</taxon>
        <taxon>Pterygota</taxon>
        <taxon>Neoptera</taxon>
        <taxon>Endopterygota</taxon>
        <taxon>Diptera</taxon>
        <taxon>Brachycera</taxon>
        <taxon>Muscomorpha</taxon>
        <taxon>Ephydroidea</taxon>
        <taxon>Drosophilidae</taxon>
        <taxon>Drosophila</taxon>
        <taxon>Sophophora</taxon>
    </lineage>
</organism>
<dbReference type="OMA" id="QSEWVRY"/>
<feature type="domain" description="N-acetyltransferase" evidence="4">
    <location>
        <begin position="7"/>
        <end position="160"/>
    </location>
</feature>
<dbReference type="Proteomes" id="UP000268350">
    <property type="component" value="Unassembled WGS sequence"/>
</dbReference>
<keyword evidence="3" id="KW-0012">Acyltransferase</keyword>
<keyword evidence="2 5" id="KW-0808">Transferase</keyword>
<reference evidence="6" key="1">
    <citation type="submission" date="2018-01" db="EMBL/GenBank/DDBJ databases">
        <authorList>
            <person name="Alioto T."/>
            <person name="Alioto T."/>
        </authorList>
    </citation>
    <scope>NUCLEOTIDE SEQUENCE [LARGE SCALE GENOMIC DNA]</scope>
</reference>
<evidence type="ECO:0000256" key="1">
    <source>
        <dbReference type="ARBA" id="ARBA00008694"/>
    </source>
</evidence>
<keyword evidence="6" id="KW-1185">Reference proteome</keyword>
<dbReference type="Gene3D" id="3.40.630.30">
    <property type="match status" value="1"/>
</dbReference>
<dbReference type="InterPro" id="IPR016181">
    <property type="entry name" value="Acyl_CoA_acyltransferase"/>
</dbReference>
<dbReference type="PANTHER" id="PTHR10545:SF29">
    <property type="entry name" value="GH14572P-RELATED"/>
    <property type="match status" value="1"/>
</dbReference>
<proteinExistence type="inferred from homology"/>
<dbReference type="SUPFAM" id="SSF55729">
    <property type="entry name" value="Acyl-CoA N-acyltransferases (Nat)"/>
    <property type="match status" value="1"/>
</dbReference>